<gene>
    <name evidence="13" type="ORF">KVV02_001889</name>
</gene>
<dbReference type="InterPro" id="IPR013785">
    <property type="entry name" value="Aldolase_TIM"/>
</dbReference>
<feature type="compositionally biased region" description="Polar residues" evidence="11">
    <location>
        <begin position="680"/>
        <end position="693"/>
    </location>
</feature>
<evidence type="ECO:0000256" key="3">
    <source>
        <dbReference type="ARBA" id="ARBA00002181"/>
    </source>
</evidence>
<dbReference type="CDD" id="cd00946">
    <property type="entry name" value="FBP_aldolase_IIA"/>
    <property type="match status" value="1"/>
</dbReference>
<feature type="region of interest" description="Disordered" evidence="11">
    <location>
        <begin position="563"/>
        <end position="593"/>
    </location>
</feature>
<accession>A0A9P8ACL1</accession>
<dbReference type="InterPro" id="IPR006411">
    <property type="entry name" value="Fruct_bisP_bact"/>
</dbReference>
<dbReference type="InterPro" id="IPR000771">
    <property type="entry name" value="FBA_II"/>
</dbReference>
<dbReference type="Pfam" id="PF01116">
    <property type="entry name" value="F_bP_aldolase"/>
    <property type="match status" value="1"/>
</dbReference>
<evidence type="ECO:0000313" key="13">
    <source>
        <dbReference type="EMBL" id="KAG9326939.1"/>
    </source>
</evidence>
<comment type="catalytic activity">
    <reaction evidence="1">
        <text>beta-D-fructose 1,6-bisphosphate = D-glyceraldehyde 3-phosphate + dihydroxyacetone phosphate</text>
        <dbReference type="Rhea" id="RHEA:14729"/>
        <dbReference type="ChEBI" id="CHEBI:32966"/>
        <dbReference type="ChEBI" id="CHEBI:57642"/>
        <dbReference type="ChEBI" id="CHEBI:59776"/>
        <dbReference type="EC" id="4.1.2.13"/>
    </reaction>
</comment>
<dbReference type="Proteomes" id="UP000717515">
    <property type="component" value="Unassembled WGS sequence"/>
</dbReference>
<dbReference type="PANTHER" id="PTHR30559">
    <property type="entry name" value="FRUCTOSE-BISPHOSPHATE ALDOLASE CLASS 2"/>
    <property type="match status" value="1"/>
</dbReference>
<evidence type="ECO:0000256" key="4">
    <source>
        <dbReference type="ARBA" id="ARBA00004714"/>
    </source>
</evidence>
<dbReference type="NCBIfam" id="NF006628">
    <property type="entry name" value="PRK09197.1"/>
    <property type="match status" value="1"/>
</dbReference>
<evidence type="ECO:0000256" key="12">
    <source>
        <dbReference type="SAM" id="Phobius"/>
    </source>
</evidence>
<dbReference type="EC" id="4.1.2.13" evidence="6"/>
<dbReference type="GO" id="GO:0006094">
    <property type="term" value="P:gluconeogenesis"/>
    <property type="evidence" value="ECO:0007669"/>
    <property type="project" value="TreeGrafter"/>
</dbReference>
<evidence type="ECO:0000256" key="11">
    <source>
        <dbReference type="SAM" id="MobiDB-lite"/>
    </source>
</evidence>
<evidence type="ECO:0000256" key="7">
    <source>
        <dbReference type="ARBA" id="ARBA00022723"/>
    </source>
</evidence>
<dbReference type="SUPFAM" id="SSF51569">
    <property type="entry name" value="Aldolase"/>
    <property type="match status" value="1"/>
</dbReference>
<comment type="function">
    <text evidence="3">Catalyzes the aldol condensation of dihydroxyacetone phosphate (DHAP or glycerone-phosphate) with glyceraldehyde 3-phosphate (G3P) to form fructose 1,6-bisphosphate (FBP) in gluconeogenesis and the reverse reaction in glycolysis.</text>
</comment>
<evidence type="ECO:0000256" key="10">
    <source>
        <dbReference type="ARBA" id="ARBA00023239"/>
    </source>
</evidence>
<dbReference type="Gene3D" id="3.20.20.70">
    <property type="entry name" value="Aldolase class I"/>
    <property type="match status" value="1"/>
</dbReference>
<keyword evidence="12" id="KW-1133">Transmembrane helix</keyword>
<evidence type="ECO:0000256" key="6">
    <source>
        <dbReference type="ARBA" id="ARBA00013068"/>
    </source>
</evidence>
<keyword evidence="12" id="KW-0812">Transmembrane</keyword>
<comment type="pathway">
    <text evidence="4">Carbohydrate degradation; glycolysis; D-glyceraldehyde 3-phosphate and glycerone phosphate from D-glucose: step 4/4.</text>
</comment>
<dbReference type="PANTHER" id="PTHR30559:SF0">
    <property type="entry name" value="FRUCTOSE-BISPHOSPHATE ALDOLASE"/>
    <property type="match status" value="1"/>
</dbReference>
<dbReference type="GO" id="GO:0006096">
    <property type="term" value="P:glycolytic process"/>
    <property type="evidence" value="ECO:0007669"/>
    <property type="project" value="UniProtKB-KW"/>
</dbReference>
<evidence type="ECO:0000256" key="8">
    <source>
        <dbReference type="ARBA" id="ARBA00022833"/>
    </source>
</evidence>
<keyword evidence="7" id="KW-0479">Metal-binding</keyword>
<dbReference type="NCBIfam" id="TIGR01520">
    <property type="entry name" value="FruBisAldo_II_A"/>
    <property type="match status" value="1"/>
</dbReference>
<keyword evidence="8" id="KW-0862">Zinc</keyword>
<organism evidence="13 14">
    <name type="scientific">Mortierella alpina</name>
    <name type="common">Oleaginous fungus</name>
    <name type="synonym">Mortierella renispora</name>
    <dbReference type="NCBI Taxonomy" id="64518"/>
    <lineage>
        <taxon>Eukaryota</taxon>
        <taxon>Fungi</taxon>
        <taxon>Fungi incertae sedis</taxon>
        <taxon>Mucoromycota</taxon>
        <taxon>Mortierellomycotina</taxon>
        <taxon>Mortierellomycetes</taxon>
        <taxon>Mortierellales</taxon>
        <taxon>Mortierellaceae</taxon>
        <taxon>Mortierella</taxon>
    </lineage>
</organism>
<protein>
    <recommendedName>
        <fullName evidence="6">fructose-bisphosphate aldolase</fullName>
        <ecNumber evidence="6">4.1.2.13</ecNumber>
    </recommendedName>
</protein>
<keyword evidence="10" id="KW-0456">Lyase</keyword>
<dbReference type="GO" id="GO:0005829">
    <property type="term" value="C:cytosol"/>
    <property type="evidence" value="ECO:0007669"/>
    <property type="project" value="TreeGrafter"/>
</dbReference>
<feature type="transmembrane region" description="Helical" evidence="12">
    <location>
        <begin position="366"/>
        <end position="387"/>
    </location>
</feature>
<dbReference type="FunFam" id="3.20.20.70:FF:000013">
    <property type="entry name" value="Class II fructose-bisphosphate aldolase"/>
    <property type="match status" value="1"/>
</dbReference>
<proteinExistence type="inferred from homology"/>
<keyword evidence="12" id="KW-0472">Membrane</keyword>
<evidence type="ECO:0000256" key="9">
    <source>
        <dbReference type="ARBA" id="ARBA00023152"/>
    </source>
</evidence>
<dbReference type="EMBL" id="JAIFTL010000011">
    <property type="protein sequence ID" value="KAG9326939.1"/>
    <property type="molecule type" value="Genomic_DNA"/>
</dbReference>
<sequence length="758" mass="84170">MGILDIVPAGVITGDNVRKVFAYASKHGFAIPAINCTSSSTVNAALEAARESKSPIIIQFSNGGAAFYAGKGISNKNEEAAILGAVAGAHHVRAVAKAYGIPVIIHSDHCAKKLLPWFDGMLAADEEYFAKHGEPLFSSHMLDLSEDSKEENIEICVKYLHRMAKINCHLEMEIGITGGEEDGVDNSDVDNASLYTQPQDILDIYNAFSKITDLFSIAAAFGNVHGVYAPGNVKLHPELLGKHQAYVKEQLKLESDKPVWFVFHGGSGSTELDIKTAVDFGVVKMNVDTDTQWAYWKGIRDFYEKKKDYLQAQVGNPEGANKPNKKVYDPRVWVREAEKVMVARVQQACKDLGNVDRLGRPLYSALLLPPGICIFASAYDVIFQIFHPTNRGEPPNYKNLAVFGGSYVLLGLLATIFGFSRYVTVKLARQAIPKTYMPISREDLPKRVYELVQSELDRVAKLAKKATPLLEDSGQPGWGRPGSSLQDTHFKTFMASTPHFIERAAVANSPDLARPPNMSISAYIHLLIDQKLITREFGLEYIAGYEQVRFGEALDRPMLPIVMQPPQHGPGRPLNQPTRHPLQDPSLSMAASGSTLGEEEYIRFMKVLSLLLQELGWNQEAEEAYEEECRQREILQQQQQRRIDHEERNQYGFGSEDESGPHYGKDRRPPHAGGARPSATVPNRQGRQQSHLSGESYYVVQEAEIPPYATTSMGYPGTTGNTAKIRRKLSRNGNLSTRSLLTMRTMRTASSTKSWDNK</sequence>
<feature type="transmembrane region" description="Helical" evidence="12">
    <location>
        <begin position="399"/>
        <end position="419"/>
    </location>
</feature>
<reference evidence="13" key="1">
    <citation type="submission" date="2021-07" db="EMBL/GenBank/DDBJ databases">
        <title>Draft genome of Mortierella alpina, strain LL118, isolated from an aspen leaf litter sample.</title>
        <authorList>
            <person name="Yang S."/>
            <person name="Vinatzer B.A."/>
        </authorList>
    </citation>
    <scope>NUCLEOTIDE SEQUENCE</scope>
    <source>
        <strain evidence="13">LL118</strain>
    </source>
</reference>
<evidence type="ECO:0000256" key="1">
    <source>
        <dbReference type="ARBA" id="ARBA00000441"/>
    </source>
</evidence>
<keyword evidence="9" id="KW-0324">Glycolysis</keyword>
<dbReference type="PROSITE" id="PS00806">
    <property type="entry name" value="ALDOLASE_CLASS_II_2"/>
    <property type="match status" value="1"/>
</dbReference>
<name>A0A9P8ACL1_MORAP</name>
<comment type="caution">
    <text evidence="13">The sequence shown here is derived from an EMBL/GenBank/DDBJ whole genome shotgun (WGS) entry which is preliminary data.</text>
</comment>
<evidence type="ECO:0000256" key="5">
    <source>
        <dbReference type="ARBA" id="ARBA00005812"/>
    </source>
</evidence>
<comment type="similarity">
    <text evidence="5">Belongs to the class II fructose-bisphosphate aldolase family.</text>
</comment>
<dbReference type="AlphaFoldDB" id="A0A9P8ACL1"/>
<evidence type="ECO:0000313" key="14">
    <source>
        <dbReference type="Proteomes" id="UP000717515"/>
    </source>
</evidence>
<feature type="compositionally biased region" description="Basic and acidic residues" evidence="11">
    <location>
        <begin position="659"/>
        <end position="669"/>
    </location>
</feature>
<dbReference type="NCBIfam" id="TIGR00167">
    <property type="entry name" value="cbbA"/>
    <property type="match status" value="1"/>
</dbReference>
<evidence type="ECO:0000256" key="2">
    <source>
        <dbReference type="ARBA" id="ARBA00001947"/>
    </source>
</evidence>
<dbReference type="PROSITE" id="PS00602">
    <property type="entry name" value="ALDOLASE_CLASS_II_1"/>
    <property type="match status" value="1"/>
</dbReference>
<comment type="cofactor">
    <cofactor evidence="2">
        <name>Zn(2+)</name>
        <dbReference type="ChEBI" id="CHEBI:29105"/>
    </cofactor>
</comment>
<dbReference type="GO" id="GO:0004332">
    <property type="term" value="F:fructose-bisphosphate aldolase activity"/>
    <property type="evidence" value="ECO:0007669"/>
    <property type="project" value="UniProtKB-EC"/>
</dbReference>
<dbReference type="GO" id="GO:0008270">
    <property type="term" value="F:zinc ion binding"/>
    <property type="evidence" value="ECO:0007669"/>
    <property type="project" value="InterPro"/>
</dbReference>
<feature type="region of interest" description="Disordered" evidence="11">
    <location>
        <begin position="636"/>
        <end position="693"/>
    </location>
</feature>